<dbReference type="InterPro" id="IPR003609">
    <property type="entry name" value="Pan_app"/>
</dbReference>
<evidence type="ECO:0000313" key="4">
    <source>
        <dbReference type="RefSeq" id="XP_031557729.1"/>
    </source>
</evidence>
<dbReference type="KEGG" id="aten:116294303"/>
<keyword evidence="1" id="KW-0732">Signal</keyword>
<dbReference type="RefSeq" id="XP_031557729.1">
    <property type="nucleotide sequence ID" value="XM_031701869.1"/>
</dbReference>
<accession>A0A6P8HMY6</accession>
<organism evidence="3 4">
    <name type="scientific">Actinia tenebrosa</name>
    <name type="common">Australian red waratah sea anemone</name>
    <dbReference type="NCBI Taxonomy" id="6105"/>
    <lineage>
        <taxon>Eukaryota</taxon>
        <taxon>Metazoa</taxon>
        <taxon>Cnidaria</taxon>
        <taxon>Anthozoa</taxon>
        <taxon>Hexacorallia</taxon>
        <taxon>Actiniaria</taxon>
        <taxon>Actiniidae</taxon>
        <taxon>Actinia</taxon>
    </lineage>
</organism>
<feature type="domain" description="Apple" evidence="2">
    <location>
        <begin position="34"/>
        <end position="82"/>
    </location>
</feature>
<proteinExistence type="predicted"/>
<dbReference type="AlphaFoldDB" id="A0A6P8HMY6"/>
<evidence type="ECO:0000256" key="1">
    <source>
        <dbReference type="SAM" id="SignalP"/>
    </source>
</evidence>
<keyword evidence="3" id="KW-1185">Reference proteome</keyword>
<dbReference type="OrthoDB" id="5950157at2759"/>
<gene>
    <name evidence="4" type="primary">LOC116294303</name>
</gene>
<dbReference type="SUPFAM" id="SSF57414">
    <property type="entry name" value="Hairpin loop containing domain-like"/>
    <property type="match status" value="1"/>
</dbReference>
<protein>
    <submittedName>
        <fullName evidence="4">Uncharacterized skeletal organic matrix protein 5-like</fullName>
    </submittedName>
</protein>
<evidence type="ECO:0000313" key="3">
    <source>
        <dbReference type="Proteomes" id="UP000515163"/>
    </source>
</evidence>
<evidence type="ECO:0000259" key="2">
    <source>
        <dbReference type="Pfam" id="PF00024"/>
    </source>
</evidence>
<sequence length="173" mass="19722">MHLVFCFLSVFFIVGFTDANIRVKSFKYKDDHKADGREILQKVVVSSVAKCAYQCTANKDCEDANFNRVSKFCQLLRKKPESVMLSLVEQTGYIYLGDNDEIKKYDERIKMIKERSSCKTIYDSGRSNGNKAYNLTFGTSTNWSMTYCMMDPIPVCGSGGWTLVMKIDGTKFI</sequence>
<dbReference type="GeneID" id="116294303"/>
<feature type="signal peptide" evidence="1">
    <location>
        <begin position="1"/>
        <end position="19"/>
    </location>
</feature>
<dbReference type="Pfam" id="PF00024">
    <property type="entry name" value="PAN_1"/>
    <property type="match status" value="1"/>
</dbReference>
<feature type="chain" id="PRO_5028058378" evidence="1">
    <location>
        <begin position="20"/>
        <end position="173"/>
    </location>
</feature>
<reference evidence="4" key="1">
    <citation type="submission" date="2025-08" db="UniProtKB">
        <authorList>
            <consortium name="RefSeq"/>
        </authorList>
    </citation>
    <scope>IDENTIFICATION</scope>
    <source>
        <tissue evidence="4">Tentacle</tissue>
    </source>
</reference>
<name>A0A6P8HMY6_ACTTE</name>
<dbReference type="InParanoid" id="A0A6P8HMY6"/>
<dbReference type="Gene3D" id="3.50.4.10">
    <property type="entry name" value="Hepatocyte Growth Factor"/>
    <property type="match status" value="1"/>
</dbReference>
<dbReference type="Proteomes" id="UP000515163">
    <property type="component" value="Unplaced"/>
</dbReference>